<name>A0ABP9REI5_9PSEU</name>
<proteinExistence type="inferred from homology"/>
<evidence type="ECO:0000256" key="5">
    <source>
        <dbReference type="ARBA" id="ARBA00023239"/>
    </source>
</evidence>
<accession>A0ABP9REI5</accession>
<reference evidence="7" key="1">
    <citation type="journal article" date="2019" name="Int. J. Syst. Evol. Microbiol.">
        <title>The Global Catalogue of Microorganisms (GCM) 10K type strain sequencing project: providing services to taxonomists for standard genome sequencing and annotation.</title>
        <authorList>
            <consortium name="The Broad Institute Genomics Platform"/>
            <consortium name="The Broad Institute Genome Sequencing Center for Infectious Disease"/>
            <person name="Wu L."/>
            <person name="Ma J."/>
        </authorList>
    </citation>
    <scope>NUCLEOTIDE SEQUENCE [LARGE SCALE GENOMIC DNA]</scope>
    <source>
        <strain evidence="7">JCM 18303</strain>
    </source>
</reference>
<comment type="similarity">
    <text evidence="2">Belongs to the pterin-4-alpha-carbinolamine dehydratase family.</text>
</comment>
<dbReference type="Pfam" id="PF01329">
    <property type="entry name" value="Pterin_4a"/>
    <property type="match status" value="1"/>
</dbReference>
<dbReference type="SUPFAM" id="SSF55248">
    <property type="entry name" value="PCD-like"/>
    <property type="match status" value="1"/>
</dbReference>
<evidence type="ECO:0000313" key="6">
    <source>
        <dbReference type="EMBL" id="GAA5176205.1"/>
    </source>
</evidence>
<protein>
    <recommendedName>
        <fullName evidence="4">Putative pterin-4-alpha-carbinolamine dehydratase</fullName>
        <ecNumber evidence="3">4.2.1.96</ecNumber>
    </recommendedName>
</protein>
<comment type="caution">
    <text evidence="6">The sequence shown here is derived from an EMBL/GenBank/DDBJ whole genome shotgun (WGS) entry which is preliminary data.</text>
</comment>
<dbReference type="EC" id="4.2.1.96" evidence="3"/>
<dbReference type="InterPro" id="IPR036428">
    <property type="entry name" value="PCD_sf"/>
</dbReference>
<dbReference type="Gene3D" id="3.30.1360.20">
    <property type="entry name" value="Transcriptional coactivator/pterin dehydratase"/>
    <property type="match status" value="1"/>
</dbReference>
<dbReference type="Proteomes" id="UP001428817">
    <property type="component" value="Unassembled WGS sequence"/>
</dbReference>
<organism evidence="6 7">
    <name type="scientific">Pseudonocardia eucalypti</name>
    <dbReference type="NCBI Taxonomy" id="648755"/>
    <lineage>
        <taxon>Bacteria</taxon>
        <taxon>Bacillati</taxon>
        <taxon>Actinomycetota</taxon>
        <taxon>Actinomycetes</taxon>
        <taxon>Pseudonocardiales</taxon>
        <taxon>Pseudonocardiaceae</taxon>
        <taxon>Pseudonocardia</taxon>
    </lineage>
</organism>
<dbReference type="RefSeq" id="WP_185065709.1">
    <property type="nucleotide sequence ID" value="NZ_BAABJP010000068.1"/>
</dbReference>
<gene>
    <name evidence="6" type="ORF">GCM10023321_83990</name>
</gene>
<evidence type="ECO:0000256" key="4">
    <source>
        <dbReference type="ARBA" id="ARBA00021735"/>
    </source>
</evidence>
<sequence length="104" mass="11330">MTLPPPLSADDVAAQLAHREGWTGDPAMIEKWFEIGYHAGVRLIVEVAAEGKRVGHHADADLRFGRVRFGITTHDVDNQVTELDFDLADRIDRIAADHGATSAG</sequence>
<evidence type="ECO:0000256" key="3">
    <source>
        <dbReference type="ARBA" id="ARBA00013252"/>
    </source>
</evidence>
<dbReference type="EMBL" id="BAABJP010000068">
    <property type="protein sequence ID" value="GAA5176205.1"/>
    <property type="molecule type" value="Genomic_DNA"/>
</dbReference>
<keyword evidence="7" id="KW-1185">Reference proteome</keyword>
<keyword evidence="5" id="KW-0456">Lyase</keyword>
<dbReference type="InterPro" id="IPR001533">
    <property type="entry name" value="Pterin_deHydtase"/>
</dbReference>
<evidence type="ECO:0000256" key="1">
    <source>
        <dbReference type="ARBA" id="ARBA00001554"/>
    </source>
</evidence>
<evidence type="ECO:0000313" key="7">
    <source>
        <dbReference type="Proteomes" id="UP001428817"/>
    </source>
</evidence>
<evidence type="ECO:0000256" key="2">
    <source>
        <dbReference type="ARBA" id="ARBA00006472"/>
    </source>
</evidence>
<comment type="catalytic activity">
    <reaction evidence="1">
        <text>(4aS,6R)-4a-hydroxy-L-erythro-5,6,7,8-tetrahydrobiopterin = (6R)-L-erythro-6,7-dihydrobiopterin + H2O</text>
        <dbReference type="Rhea" id="RHEA:11920"/>
        <dbReference type="ChEBI" id="CHEBI:15377"/>
        <dbReference type="ChEBI" id="CHEBI:15642"/>
        <dbReference type="ChEBI" id="CHEBI:43120"/>
        <dbReference type="EC" id="4.2.1.96"/>
    </reaction>
</comment>